<evidence type="ECO:0000313" key="2">
    <source>
        <dbReference type="Proteomes" id="UP000828048"/>
    </source>
</evidence>
<comment type="caution">
    <text evidence="1">The sequence shown here is derived from an EMBL/GenBank/DDBJ whole genome shotgun (WGS) entry which is preliminary data.</text>
</comment>
<evidence type="ECO:0000313" key="1">
    <source>
        <dbReference type="EMBL" id="KAH7851514.1"/>
    </source>
</evidence>
<proteinExistence type="predicted"/>
<protein>
    <submittedName>
        <fullName evidence="1">Uncharacterized protein</fullName>
    </submittedName>
</protein>
<dbReference type="Proteomes" id="UP000828048">
    <property type="component" value="Chromosome 8"/>
</dbReference>
<sequence>MDQIKPAEGAFVSLWSHRPSEYEDLESMVCDFALDPTAEHYSCLIDLLCRVDEVEKEWKDYVMKGNIEIGSLREVDVKSGLPTKTITEKLELLDDEEHSLASGLSVATKATMTFDHLQPLHDVYPHFRDSIGDALGTANVIAAMLGLSTLCISFYSLGLWGSFYAN</sequence>
<accession>A0ACB7YEM6</accession>
<keyword evidence="2" id="KW-1185">Reference proteome</keyword>
<name>A0ACB7YEM6_9ERIC</name>
<dbReference type="EMBL" id="CM037158">
    <property type="protein sequence ID" value="KAH7851514.1"/>
    <property type="molecule type" value="Genomic_DNA"/>
</dbReference>
<organism evidence="1 2">
    <name type="scientific">Vaccinium darrowii</name>
    <dbReference type="NCBI Taxonomy" id="229202"/>
    <lineage>
        <taxon>Eukaryota</taxon>
        <taxon>Viridiplantae</taxon>
        <taxon>Streptophyta</taxon>
        <taxon>Embryophyta</taxon>
        <taxon>Tracheophyta</taxon>
        <taxon>Spermatophyta</taxon>
        <taxon>Magnoliopsida</taxon>
        <taxon>eudicotyledons</taxon>
        <taxon>Gunneridae</taxon>
        <taxon>Pentapetalae</taxon>
        <taxon>asterids</taxon>
        <taxon>Ericales</taxon>
        <taxon>Ericaceae</taxon>
        <taxon>Vaccinioideae</taxon>
        <taxon>Vaccinieae</taxon>
        <taxon>Vaccinium</taxon>
    </lineage>
</organism>
<gene>
    <name evidence="1" type="ORF">Vadar_012719</name>
</gene>
<reference evidence="1 2" key="1">
    <citation type="journal article" date="2021" name="Hortic Res">
        <title>High-quality reference genome and annotation aids understanding of berry development for evergreen blueberry (Vaccinium darrowii).</title>
        <authorList>
            <person name="Yu J."/>
            <person name="Hulse-Kemp A.M."/>
            <person name="Babiker E."/>
            <person name="Staton M."/>
        </authorList>
    </citation>
    <scope>NUCLEOTIDE SEQUENCE [LARGE SCALE GENOMIC DNA]</scope>
    <source>
        <strain evidence="2">cv. NJ 8807/NJ 8810</strain>
        <tissue evidence="1">Young leaf</tissue>
    </source>
</reference>